<dbReference type="Proteomes" id="UP001652700">
    <property type="component" value="Unplaced"/>
</dbReference>
<reference evidence="1" key="1">
    <citation type="submission" date="2025-05" db="UniProtKB">
        <authorList>
            <consortium name="EnsemblMetazoa"/>
        </authorList>
    </citation>
    <scope>IDENTIFICATION</scope>
</reference>
<accession>A0ABM5JKV1</accession>
<dbReference type="PANTHER" id="PTHR43861">
    <property type="entry name" value="TRANS-ACONITATE 2-METHYLTRANSFERASE-RELATED"/>
    <property type="match status" value="1"/>
</dbReference>
<dbReference type="InterPro" id="IPR029063">
    <property type="entry name" value="SAM-dependent_MTases_sf"/>
</dbReference>
<dbReference type="SUPFAM" id="SSF53335">
    <property type="entry name" value="S-adenosyl-L-methionine-dependent methyltransferases"/>
    <property type="match status" value="1"/>
</dbReference>
<sequence>MIPELWIKGNCVTQMLTKETLKKYRHLLKWKKNETILEFGAAHGNTSVKSVLPTLPEDYKEYILSDISPDMVNHMKQNLHIPRSKVIQHNIATKQVQNEFVNKFDHIFGIHVMHMVPNPRQAFININKMLKPGGQVFVLFDERLPMDHAFHNLLKYPKWSRYGHMLSPHYYSVNVEASYKKDIEAAGFKSYTLNVEKDYQIWFESEENRRTIYTAVNNVLPRIPEDQRDEYLRDYHKEVESTGHVFFMERDGQQIPYVNVNLIVGVLNKD</sequence>
<dbReference type="Pfam" id="PF13489">
    <property type="entry name" value="Methyltransf_23"/>
    <property type="match status" value="1"/>
</dbReference>
<dbReference type="CDD" id="cd02440">
    <property type="entry name" value="AdoMet_MTases"/>
    <property type="match status" value="1"/>
</dbReference>
<evidence type="ECO:0000313" key="1">
    <source>
        <dbReference type="EnsemblMetazoa" id="XP_050498560.1"/>
    </source>
</evidence>
<evidence type="ECO:0000313" key="2">
    <source>
        <dbReference type="Proteomes" id="UP001652700"/>
    </source>
</evidence>
<keyword evidence="2" id="KW-1185">Reference proteome</keyword>
<dbReference type="EnsemblMetazoa" id="XM_050642603.1">
    <property type="protein sequence ID" value="XP_050498560.1"/>
    <property type="gene ID" value="LOC114326250"/>
</dbReference>
<name>A0ABM5JKV1_DIAVI</name>
<organism evidence="1 2">
    <name type="scientific">Diabrotica virgifera virgifera</name>
    <name type="common">western corn rootworm</name>
    <dbReference type="NCBI Taxonomy" id="50390"/>
    <lineage>
        <taxon>Eukaryota</taxon>
        <taxon>Metazoa</taxon>
        <taxon>Ecdysozoa</taxon>
        <taxon>Arthropoda</taxon>
        <taxon>Hexapoda</taxon>
        <taxon>Insecta</taxon>
        <taxon>Pterygota</taxon>
        <taxon>Neoptera</taxon>
        <taxon>Endopterygota</taxon>
        <taxon>Coleoptera</taxon>
        <taxon>Polyphaga</taxon>
        <taxon>Cucujiformia</taxon>
        <taxon>Chrysomeloidea</taxon>
        <taxon>Chrysomelidae</taxon>
        <taxon>Galerucinae</taxon>
        <taxon>Diabroticina</taxon>
        <taxon>Diabroticites</taxon>
        <taxon>Diabrotica</taxon>
    </lineage>
</organism>
<dbReference type="GeneID" id="114326250"/>
<proteinExistence type="predicted"/>
<dbReference type="RefSeq" id="XP_050498560.1">
    <property type="nucleotide sequence ID" value="XM_050642603.1"/>
</dbReference>
<protein>
    <recommendedName>
        <fullName evidence="3">Juvenile hormone acid O-methyltransferase-like</fullName>
    </recommendedName>
</protein>
<dbReference type="Gene3D" id="3.40.50.150">
    <property type="entry name" value="Vaccinia Virus protein VP39"/>
    <property type="match status" value="1"/>
</dbReference>
<dbReference type="PANTHER" id="PTHR43861:SF1">
    <property type="entry name" value="TRANS-ACONITATE 2-METHYLTRANSFERASE"/>
    <property type="match status" value="1"/>
</dbReference>
<evidence type="ECO:0008006" key="3">
    <source>
        <dbReference type="Google" id="ProtNLM"/>
    </source>
</evidence>